<name>A0A1H7H984_9GAMM</name>
<dbReference type="Proteomes" id="UP000199297">
    <property type="component" value="Unassembled WGS sequence"/>
</dbReference>
<evidence type="ECO:0000256" key="5">
    <source>
        <dbReference type="SAM" id="Phobius"/>
    </source>
</evidence>
<evidence type="ECO:0000256" key="3">
    <source>
        <dbReference type="ARBA" id="ARBA00022989"/>
    </source>
</evidence>
<feature type="transmembrane region" description="Helical" evidence="5">
    <location>
        <begin position="293"/>
        <end position="316"/>
    </location>
</feature>
<evidence type="ECO:0000313" key="6">
    <source>
        <dbReference type="EMBL" id="SEK46799.1"/>
    </source>
</evidence>
<dbReference type="PANTHER" id="PTHR43424">
    <property type="entry name" value="LOCUS PUTATIVE PROTEIN 1-RELATED"/>
    <property type="match status" value="1"/>
</dbReference>
<evidence type="ECO:0000256" key="2">
    <source>
        <dbReference type="ARBA" id="ARBA00022692"/>
    </source>
</evidence>
<protein>
    <submittedName>
        <fullName evidence="6">Polysaccharide transporter, PST family</fullName>
    </submittedName>
</protein>
<keyword evidence="7" id="KW-1185">Reference proteome</keyword>
<feature type="transmembrane region" description="Helical" evidence="5">
    <location>
        <begin position="322"/>
        <end position="343"/>
    </location>
</feature>
<feature type="transmembrane region" description="Helical" evidence="5">
    <location>
        <begin position="145"/>
        <end position="163"/>
    </location>
</feature>
<dbReference type="RefSeq" id="WP_085282493.1">
    <property type="nucleotide sequence ID" value="NZ_FOBI01000001.1"/>
</dbReference>
<evidence type="ECO:0000256" key="4">
    <source>
        <dbReference type="ARBA" id="ARBA00023136"/>
    </source>
</evidence>
<feature type="transmembrane region" description="Helical" evidence="5">
    <location>
        <begin position="209"/>
        <end position="229"/>
    </location>
</feature>
<feature type="transmembrane region" description="Helical" evidence="5">
    <location>
        <begin position="42"/>
        <end position="65"/>
    </location>
</feature>
<dbReference type="InterPro" id="IPR002797">
    <property type="entry name" value="Polysacc_synth"/>
</dbReference>
<dbReference type="PANTHER" id="PTHR43424:SF1">
    <property type="entry name" value="LOCUS PUTATIVE PROTEIN 1-RELATED"/>
    <property type="match status" value="1"/>
</dbReference>
<dbReference type="GO" id="GO:0016020">
    <property type="term" value="C:membrane"/>
    <property type="evidence" value="ECO:0007669"/>
    <property type="project" value="UniProtKB-SubCell"/>
</dbReference>
<feature type="transmembrane region" description="Helical" evidence="5">
    <location>
        <begin position="255"/>
        <end position="272"/>
    </location>
</feature>
<feature type="transmembrane region" description="Helical" evidence="5">
    <location>
        <begin position="355"/>
        <end position="375"/>
    </location>
</feature>
<feature type="transmembrane region" description="Helical" evidence="5">
    <location>
        <begin position="169"/>
        <end position="189"/>
    </location>
</feature>
<keyword evidence="4 5" id="KW-0472">Membrane</keyword>
<reference evidence="7" key="1">
    <citation type="submission" date="2016-10" db="EMBL/GenBank/DDBJ databases">
        <authorList>
            <person name="Varghese N."/>
            <person name="Submissions S."/>
        </authorList>
    </citation>
    <scope>NUCLEOTIDE SEQUENCE [LARGE SCALE GENOMIC DNA]</scope>
    <source>
        <strain evidence="7">CGMCC 1.9127</strain>
    </source>
</reference>
<dbReference type="OrthoDB" id="103403at2"/>
<evidence type="ECO:0000313" key="7">
    <source>
        <dbReference type="Proteomes" id="UP000199297"/>
    </source>
</evidence>
<feature type="transmembrane region" description="Helical" evidence="5">
    <location>
        <begin position="86"/>
        <end position="106"/>
    </location>
</feature>
<keyword evidence="2 5" id="KW-0812">Transmembrane</keyword>
<dbReference type="AlphaFoldDB" id="A0A1H7H984"/>
<evidence type="ECO:0000256" key="1">
    <source>
        <dbReference type="ARBA" id="ARBA00004141"/>
    </source>
</evidence>
<feature type="transmembrane region" description="Helical" evidence="5">
    <location>
        <begin position="112"/>
        <end position="133"/>
    </location>
</feature>
<accession>A0A1H7H984</accession>
<dbReference type="CDD" id="cd13128">
    <property type="entry name" value="MATE_Wzx_like"/>
    <property type="match status" value="1"/>
</dbReference>
<dbReference type="EMBL" id="FOBI01000001">
    <property type="protein sequence ID" value="SEK46799.1"/>
    <property type="molecule type" value="Genomic_DNA"/>
</dbReference>
<dbReference type="STRING" id="641665.GCA_002104455_00275"/>
<comment type="subcellular location">
    <subcellularLocation>
        <location evidence="1">Membrane</location>
        <topology evidence="1">Multi-pass membrane protein</topology>
    </subcellularLocation>
</comment>
<dbReference type="Pfam" id="PF01943">
    <property type="entry name" value="Polysacc_synt"/>
    <property type="match status" value="1"/>
</dbReference>
<proteinExistence type="predicted"/>
<dbReference type="InterPro" id="IPR052556">
    <property type="entry name" value="PolySynth_Transporter"/>
</dbReference>
<sequence>MKKSSPLLSTLWLASEKLCAMALVLLTTLILARHLGPDAFGQLNYLVAIVSLISPFAAMGLNAIVTRELVLKPEANDTILASALGLRLLGAAVASLVVFIAAPWFVEPGFRLAFSMLLIANLFTAFLLFDYWLQAHVANRYAAKARLGVLILLTITRLLAVYFDAQLQVFVWLAAAEIALTGLAFLLVYMLKGNGIAQLRFCATTAKSLLAQSWWLMLSGLAAIVYLKIDQVMLGQLSSHQQVGIYAVASRLSEVWYFFPVALVSSFFPKLLTSKTTCTDQYQQQLQQLNDALFVVALLLAIVVMFIAEPIIILLFGNSYQASAAVLSIHIWAGVFIFMRALLSKWLLAENLLRFSLITQIAGALLNIAANYWLIPIHGALGAAVATVLSYAAASYLALFLHAKTWPMAKIITASFLLPFRFALKGRTIYQKLEK</sequence>
<gene>
    <name evidence="6" type="ORF">SAMN05216262_101430</name>
</gene>
<feature type="transmembrane region" description="Helical" evidence="5">
    <location>
        <begin position="381"/>
        <end position="401"/>
    </location>
</feature>
<organism evidence="6 7">
    <name type="scientific">Colwellia chukchiensis</name>
    <dbReference type="NCBI Taxonomy" id="641665"/>
    <lineage>
        <taxon>Bacteria</taxon>
        <taxon>Pseudomonadati</taxon>
        <taxon>Pseudomonadota</taxon>
        <taxon>Gammaproteobacteria</taxon>
        <taxon>Alteromonadales</taxon>
        <taxon>Colwelliaceae</taxon>
        <taxon>Colwellia</taxon>
    </lineage>
</organism>
<keyword evidence="3 5" id="KW-1133">Transmembrane helix</keyword>